<comment type="caution">
    <text evidence="1">The sequence shown here is derived from an EMBL/GenBank/DDBJ whole genome shotgun (WGS) entry which is preliminary data.</text>
</comment>
<dbReference type="EMBL" id="LAZR01001482">
    <property type="protein sequence ID" value="KKN43905.1"/>
    <property type="molecule type" value="Genomic_DNA"/>
</dbReference>
<proteinExistence type="predicted"/>
<name>A0A0F9QIJ1_9ZZZZ</name>
<gene>
    <name evidence="1" type="ORF">LCGC14_0698540</name>
</gene>
<protein>
    <submittedName>
        <fullName evidence="1">Uncharacterized protein</fullName>
    </submittedName>
</protein>
<reference evidence="1" key="1">
    <citation type="journal article" date="2015" name="Nature">
        <title>Complex archaea that bridge the gap between prokaryotes and eukaryotes.</title>
        <authorList>
            <person name="Spang A."/>
            <person name="Saw J.H."/>
            <person name="Jorgensen S.L."/>
            <person name="Zaremba-Niedzwiedzka K."/>
            <person name="Martijn J."/>
            <person name="Lind A.E."/>
            <person name="van Eijk R."/>
            <person name="Schleper C."/>
            <person name="Guy L."/>
            <person name="Ettema T.J."/>
        </authorList>
    </citation>
    <scope>NUCLEOTIDE SEQUENCE</scope>
</reference>
<evidence type="ECO:0000313" key="1">
    <source>
        <dbReference type="EMBL" id="KKN43905.1"/>
    </source>
</evidence>
<dbReference type="AlphaFoldDB" id="A0A0F9QIJ1"/>
<accession>A0A0F9QIJ1</accession>
<organism evidence="1">
    <name type="scientific">marine sediment metagenome</name>
    <dbReference type="NCBI Taxonomy" id="412755"/>
    <lineage>
        <taxon>unclassified sequences</taxon>
        <taxon>metagenomes</taxon>
        <taxon>ecological metagenomes</taxon>
    </lineage>
</organism>
<sequence>MNVTREEHDWGGTITIPEHLYEEIVEALKCGCRAPAFIQGSGGCDLREPDGMACCHACSILVHLGELSPYSCTCDHDPDCPPDPGEHCLVCGGVTP</sequence>